<comment type="caution">
    <text evidence="2">The sequence shown here is derived from an EMBL/GenBank/DDBJ whole genome shotgun (WGS) entry which is preliminary data.</text>
</comment>
<organism evidence="2 3">
    <name type="scientific">Roseibium polysiphoniae</name>
    <dbReference type="NCBI Taxonomy" id="2571221"/>
    <lineage>
        <taxon>Bacteria</taxon>
        <taxon>Pseudomonadati</taxon>
        <taxon>Pseudomonadota</taxon>
        <taxon>Alphaproteobacteria</taxon>
        <taxon>Hyphomicrobiales</taxon>
        <taxon>Stappiaceae</taxon>
        <taxon>Roseibium</taxon>
    </lineage>
</organism>
<keyword evidence="1" id="KW-1133">Transmembrane helix</keyword>
<dbReference type="RefSeq" id="WP_192110833.1">
    <property type="nucleotide sequence ID" value="NZ_JACYXJ010000007.1"/>
</dbReference>
<feature type="transmembrane region" description="Helical" evidence="1">
    <location>
        <begin position="202"/>
        <end position="229"/>
    </location>
</feature>
<keyword evidence="3" id="KW-1185">Reference proteome</keyword>
<dbReference type="Pfam" id="PF03929">
    <property type="entry name" value="PepSY_TM"/>
    <property type="match status" value="1"/>
</dbReference>
<feature type="transmembrane region" description="Helical" evidence="1">
    <location>
        <begin position="388"/>
        <end position="411"/>
    </location>
</feature>
<keyword evidence="1" id="KW-0472">Membrane</keyword>
<name>A0ABR9CEU3_9HYPH</name>
<evidence type="ECO:0000313" key="2">
    <source>
        <dbReference type="EMBL" id="MBD8878400.1"/>
    </source>
</evidence>
<reference evidence="2 3" key="1">
    <citation type="submission" date="2020-09" db="EMBL/GenBank/DDBJ databases">
        <title>The genome sequence of type strain Labrenzia polysiphoniae KACC 19711.</title>
        <authorList>
            <person name="Liu Y."/>
        </authorList>
    </citation>
    <scope>NUCLEOTIDE SEQUENCE [LARGE SCALE GENOMIC DNA]</scope>
    <source>
        <strain evidence="2 3">KACC 19711</strain>
    </source>
</reference>
<dbReference type="PANTHER" id="PTHR34219:SF1">
    <property type="entry name" value="PEPSY DOMAIN-CONTAINING PROTEIN"/>
    <property type="match status" value="1"/>
</dbReference>
<dbReference type="EMBL" id="JACYXJ010000007">
    <property type="protein sequence ID" value="MBD8878400.1"/>
    <property type="molecule type" value="Genomic_DNA"/>
</dbReference>
<dbReference type="InterPro" id="IPR005625">
    <property type="entry name" value="PepSY-ass_TM"/>
</dbReference>
<gene>
    <name evidence="2" type="ORF">IG617_19055</name>
</gene>
<dbReference type="PANTHER" id="PTHR34219">
    <property type="entry name" value="IRON-REGULATED INNER MEMBRANE PROTEIN-RELATED"/>
    <property type="match status" value="1"/>
</dbReference>
<evidence type="ECO:0000256" key="1">
    <source>
        <dbReference type="SAM" id="Phobius"/>
    </source>
</evidence>
<protein>
    <submittedName>
        <fullName evidence="2">PepSY domain-containing protein</fullName>
    </submittedName>
</protein>
<keyword evidence="1" id="KW-0812">Transmembrane</keyword>
<dbReference type="Proteomes" id="UP000615687">
    <property type="component" value="Unassembled WGS sequence"/>
</dbReference>
<accession>A0ABR9CEU3</accession>
<feature type="transmembrane region" description="Helical" evidence="1">
    <location>
        <begin position="31"/>
        <end position="56"/>
    </location>
</feature>
<feature type="transmembrane region" description="Helical" evidence="1">
    <location>
        <begin position="162"/>
        <end position="182"/>
    </location>
</feature>
<proteinExistence type="predicted"/>
<feature type="transmembrane region" description="Helical" evidence="1">
    <location>
        <begin position="436"/>
        <end position="465"/>
    </location>
</feature>
<sequence length="476" mass="51828">MSTSNPNDVGAVRAATSAAIKSPFYLAAWRWHFYAGLFVIPFLTILAITGLTMMYIGNFDGRDGGYLKIPVQQNAIVLSVSEQADNALSAIPGSKMVEWLKARGPENPSVFRVKADNGAQSMVAVNPYTGEVVDTWPRRSGWYDFADGIHSDLMMGTTGDRFLEIAAGLSIVMIITGLYLWWPRDGSFLHAFVPNLKTSGRALWLSLHTFIGVYVSVFLLLFLITGMSWTGVWGSKIMQAWSTFPAEKWDNIPLSDDTHASMNHAPRTGVPWALEQTPMPASGSDAGTASIASGAPVTVDSVAALAHELGFTARYRVSYPSGENGVWTINQDTMSADAEDPFSDRTVHIDRYTGNVLANVAFADYSLAGKAMAVGTPFHMGLMGLWNLVLNTFVCLSVIFLSVSGVVMWWMRRPTKSAIRLFAPRVPENRPHWRGAMLAMLIVSLAFPLAGLALIVALALDILVLSRIPALRSAFA</sequence>
<evidence type="ECO:0000313" key="3">
    <source>
        <dbReference type="Proteomes" id="UP000615687"/>
    </source>
</evidence>